<evidence type="ECO:0000256" key="1">
    <source>
        <dbReference type="ARBA" id="ARBA00006484"/>
    </source>
</evidence>
<dbReference type="InterPro" id="IPR036291">
    <property type="entry name" value="NAD(P)-bd_dom_sf"/>
</dbReference>
<comment type="similarity">
    <text evidence="1">Belongs to the short-chain dehydrogenases/reductases (SDR) family.</text>
</comment>
<reference evidence="4 5" key="1">
    <citation type="submission" date="2019-03" db="EMBL/GenBank/DDBJ databases">
        <title>Genomic Encyclopedia of Type Strains, Phase IV (KMG-IV): sequencing the most valuable type-strain genomes for metagenomic binning, comparative biology and taxonomic classification.</title>
        <authorList>
            <person name="Goeker M."/>
        </authorList>
    </citation>
    <scope>NUCLEOTIDE SEQUENCE [LARGE SCALE GENOMIC DNA]</scope>
    <source>
        <strain evidence="4 5">DSM 45934</strain>
    </source>
</reference>
<dbReference type="PROSITE" id="PS00061">
    <property type="entry name" value="ADH_SHORT"/>
    <property type="match status" value="1"/>
</dbReference>
<accession>A0A4R2JLZ4</accession>
<dbReference type="PANTHER" id="PTHR43477">
    <property type="entry name" value="DIHYDROANTICAPSIN 7-DEHYDROGENASE"/>
    <property type="match status" value="1"/>
</dbReference>
<proteinExistence type="inferred from homology"/>
<dbReference type="Pfam" id="PF13561">
    <property type="entry name" value="adh_short_C2"/>
    <property type="match status" value="1"/>
</dbReference>
<evidence type="ECO:0000313" key="4">
    <source>
        <dbReference type="EMBL" id="TCO59897.1"/>
    </source>
</evidence>
<dbReference type="PANTHER" id="PTHR43477:SF1">
    <property type="entry name" value="DIHYDROANTICAPSIN 7-DEHYDROGENASE"/>
    <property type="match status" value="1"/>
</dbReference>
<dbReference type="OrthoDB" id="3622357at2"/>
<dbReference type="EMBL" id="SLWS01000004">
    <property type="protein sequence ID" value="TCO59897.1"/>
    <property type="molecule type" value="Genomic_DNA"/>
</dbReference>
<protein>
    <submittedName>
        <fullName evidence="4">NAD(P)-dependent dehydrogenase (Short-subunit alcohol dehydrogenase family)</fullName>
    </submittedName>
</protein>
<dbReference type="InterPro" id="IPR002347">
    <property type="entry name" value="SDR_fam"/>
</dbReference>
<sequence length="237" mass="23936">MTRGAVVIGAAGGIGSAVVARLLDEEWTVAAVDRDPEVAALAGPRCRAVTGDACDDDVLTNAFEALSGAQPVALVHCVLAEHRGPLLDQHRDDLMAVLEIGAVSAHSAIKKLVAAANGPCSAVLVGSVQAGGAVPGQSAYAMGKAALEALSRAAAVELAGVGLRCNVVRPGFVAVPRNQHRWTDPALATAYPLGRFCTPAEVAEVIAFLAGDRSSYVSGSVITVDGAATGILPEVLA</sequence>
<evidence type="ECO:0000313" key="5">
    <source>
        <dbReference type="Proteomes" id="UP000295680"/>
    </source>
</evidence>
<dbReference type="SMART" id="SM00822">
    <property type="entry name" value="PKS_KR"/>
    <property type="match status" value="1"/>
</dbReference>
<name>A0A4R2JLZ4_9PSEU</name>
<organism evidence="4 5">
    <name type="scientific">Actinocrispum wychmicini</name>
    <dbReference type="NCBI Taxonomy" id="1213861"/>
    <lineage>
        <taxon>Bacteria</taxon>
        <taxon>Bacillati</taxon>
        <taxon>Actinomycetota</taxon>
        <taxon>Actinomycetes</taxon>
        <taxon>Pseudonocardiales</taxon>
        <taxon>Pseudonocardiaceae</taxon>
        <taxon>Actinocrispum</taxon>
    </lineage>
</organism>
<feature type="domain" description="Ketoreductase" evidence="3">
    <location>
        <begin position="4"/>
        <end position="185"/>
    </location>
</feature>
<evidence type="ECO:0000256" key="2">
    <source>
        <dbReference type="ARBA" id="ARBA00023002"/>
    </source>
</evidence>
<dbReference type="Proteomes" id="UP000295680">
    <property type="component" value="Unassembled WGS sequence"/>
</dbReference>
<dbReference type="GO" id="GO:0016491">
    <property type="term" value="F:oxidoreductase activity"/>
    <property type="evidence" value="ECO:0007669"/>
    <property type="project" value="UniProtKB-KW"/>
</dbReference>
<dbReference type="Gene3D" id="3.40.50.720">
    <property type="entry name" value="NAD(P)-binding Rossmann-like Domain"/>
    <property type="match status" value="1"/>
</dbReference>
<keyword evidence="5" id="KW-1185">Reference proteome</keyword>
<dbReference type="SUPFAM" id="SSF51735">
    <property type="entry name" value="NAD(P)-binding Rossmann-fold domains"/>
    <property type="match status" value="1"/>
</dbReference>
<comment type="caution">
    <text evidence="4">The sequence shown here is derived from an EMBL/GenBank/DDBJ whole genome shotgun (WGS) entry which is preliminary data.</text>
</comment>
<dbReference type="InterPro" id="IPR051122">
    <property type="entry name" value="SDR_DHRS6-like"/>
</dbReference>
<dbReference type="CDD" id="cd05233">
    <property type="entry name" value="SDR_c"/>
    <property type="match status" value="1"/>
</dbReference>
<dbReference type="InterPro" id="IPR020904">
    <property type="entry name" value="Sc_DH/Rdtase_CS"/>
</dbReference>
<dbReference type="AlphaFoldDB" id="A0A4R2JLZ4"/>
<gene>
    <name evidence="4" type="ORF">EV192_104740</name>
</gene>
<dbReference type="InterPro" id="IPR057326">
    <property type="entry name" value="KR_dom"/>
</dbReference>
<dbReference type="PRINTS" id="PR00081">
    <property type="entry name" value="GDHRDH"/>
</dbReference>
<evidence type="ECO:0000259" key="3">
    <source>
        <dbReference type="SMART" id="SM00822"/>
    </source>
</evidence>
<dbReference type="RefSeq" id="WP_132118139.1">
    <property type="nucleotide sequence ID" value="NZ_SLWS01000004.1"/>
</dbReference>
<keyword evidence="2" id="KW-0560">Oxidoreductase</keyword>